<evidence type="ECO:0000313" key="1">
    <source>
        <dbReference type="EMBL" id="RZS62205.1"/>
    </source>
</evidence>
<dbReference type="EMBL" id="SGWX01000001">
    <property type="protein sequence ID" value="RZS62205.1"/>
    <property type="molecule type" value="Genomic_DNA"/>
</dbReference>
<comment type="caution">
    <text evidence="1">The sequence shown here is derived from an EMBL/GenBank/DDBJ whole genome shotgun (WGS) entry which is preliminary data.</text>
</comment>
<protein>
    <recommendedName>
        <fullName evidence="3">Arc-like DNA binding dprotein</fullName>
    </recommendedName>
</protein>
<reference evidence="1 2" key="1">
    <citation type="submission" date="2019-02" db="EMBL/GenBank/DDBJ databases">
        <title>Sequencing the genomes of 1000 actinobacteria strains.</title>
        <authorList>
            <person name="Klenk H.-P."/>
        </authorList>
    </citation>
    <scope>NUCLEOTIDE SEQUENCE [LARGE SCALE GENOMIC DNA]</scope>
    <source>
        <strain evidence="1 2">DSM 16932</strain>
    </source>
</reference>
<dbReference type="RefSeq" id="WP_130415472.1">
    <property type="nucleotide sequence ID" value="NZ_SGWX01000001.1"/>
</dbReference>
<organism evidence="1 2">
    <name type="scientific">Xylanimonas ulmi</name>
    <dbReference type="NCBI Taxonomy" id="228973"/>
    <lineage>
        <taxon>Bacteria</taxon>
        <taxon>Bacillati</taxon>
        <taxon>Actinomycetota</taxon>
        <taxon>Actinomycetes</taxon>
        <taxon>Micrococcales</taxon>
        <taxon>Promicromonosporaceae</taxon>
        <taxon>Xylanimonas</taxon>
    </lineage>
</organism>
<evidence type="ECO:0000313" key="2">
    <source>
        <dbReference type="Proteomes" id="UP000293852"/>
    </source>
</evidence>
<name>A0A4Q7M2T7_9MICO</name>
<dbReference type="Proteomes" id="UP000293852">
    <property type="component" value="Unassembled WGS sequence"/>
</dbReference>
<gene>
    <name evidence="1" type="ORF">EV386_2526</name>
</gene>
<proteinExistence type="predicted"/>
<evidence type="ECO:0008006" key="3">
    <source>
        <dbReference type="Google" id="ProtNLM"/>
    </source>
</evidence>
<accession>A0A4Q7M2T7</accession>
<dbReference type="AlphaFoldDB" id="A0A4Q7M2T7"/>
<sequence length="91" mass="10007">MSAAATAEPDVQLRVRVPARLDMQLRLWAGREDVSVNQFALDALYAHIADLTSGVRVRDDAVALTLDRLVTAVERLASLMADEVESLSDER</sequence>
<keyword evidence="2" id="KW-1185">Reference proteome</keyword>